<sequence length="293" mass="34464">MLLTHRIRILFIFSIFISCSLKRHETTIERPLPEKLIKPIVEGKQNKGIRDLKLQRILSLAGSALIHSKDTLLYAYLKKGQCFDFTNYTPIVYESESKNYYLTYYTHTGDITRIEYYVNEDLSQIVEVNTFPTCLILFVKKCAVEKSLFTETVKQDYINGFIVFDKQQGVNYFIGLMTPLHRYSDQEDIRLDQITVIMNLDKNLRGIRQVLFRDGIAPQNEPFLLEEFVYQTSSKKISVKSKEIPFLKLTNKTRVNDITKYLEDKRAFMSKQSYRLYLLAESREPIWYMGGDY</sequence>
<dbReference type="RefSeq" id="WP_314003073.1">
    <property type="nucleotide sequence ID" value="NZ_JASJOT010000032.1"/>
</dbReference>
<dbReference type="PROSITE" id="PS51257">
    <property type="entry name" value="PROKAR_LIPOPROTEIN"/>
    <property type="match status" value="1"/>
</dbReference>
<organism evidence="1 2">
    <name type="scientific">Xanthocytophaga flava</name>
    <dbReference type="NCBI Taxonomy" id="3048013"/>
    <lineage>
        <taxon>Bacteria</taxon>
        <taxon>Pseudomonadati</taxon>
        <taxon>Bacteroidota</taxon>
        <taxon>Cytophagia</taxon>
        <taxon>Cytophagales</taxon>
        <taxon>Rhodocytophagaceae</taxon>
        <taxon>Xanthocytophaga</taxon>
    </lineage>
</organism>
<comment type="caution">
    <text evidence="1">The sequence shown here is derived from an EMBL/GenBank/DDBJ whole genome shotgun (WGS) entry which is preliminary data.</text>
</comment>
<keyword evidence="2" id="KW-1185">Reference proteome</keyword>
<evidence type="ECO:0000313" key="1">
    <source>
        <dbReference type="EMBL" id="MDJ1497475.1"/>
    </source>
</evidence>
<name>A0ABT7CUN0_9BACT</name>
<evidence type="ECO:0000313" key="2">
    <source>
        <dbReference type="Proteomes" id="UP001228581"/>
    </source>
</evidence>
<reference evidence="1 2" key="1">
    <citation type="submission" date="2023-05" db="EMBL/GenBank/DDBJ databases">
        <authorList>
            <person name="Zhang X."/>
        </authorList>
    </citation>
    <scope>NUCLEOTIDE SEQUENCE [LARGE SCALE GENOMIC DNA]</scope>
    <source>
        <strain evidence="1 2">DM2B3-1</strain>
    </source>
</reference>
<gene>
    <name evidence="1" type="ORF">QNI19_31340</name>
</gene>
<accession>A0ABT7CUN0</accession>
<dbReference type="EMBL" id="JASJOT010000032">
    <property type="protein sequence ID" value="MDJ1497475.1"/>
    <property type="molecule type" value="Genomic_DNA"/>
</dbReference>
<dbReference type="Proteomes" id="UP001228581">
    <property type="component" value="Unassembled WGS sequence"/>
</dbReference>
<evidence type="ECO:0008006" key="3">
    <source>
        <dbReference type="Google" id="ProtNLM"/>
    </source>
</evidence>
<protein>
    <recommendedName>
        <fullName evidence="3">Lipoprotein</fullName>
    </recommendedName>
</protein>
<proteinExistence type="predicted"/>